<keyword evidence="3" id="KW-1185">Reference proteome</keyword>
<protein>
    <recommendedName>
        <fullName evidence="4">Phosphoglycerate mutase</fullName>
    </recommendedName>
</protein>
<gene>
    <name evidence="2" type="ORF">THIAE_07990</name>
</gene>
<dbReference type="InterPro" id="IPR013078">
    <property type="entry name" value="His_Pase_superF_clade-1"/>
</dbReference>
<dbReference type="eggNOG" id="COG0406">
    <property type="taxonomic scope" value="Bacteria"/>
</dbReference>
<feature type="chain" id="PRO_5004787883" description="Phosphoglycerate mutase" evidence="1">
    <location>
        <begin position="22"/>
        <end position="213"/>
    </location>
</feature>
<dbReference type="HOGENOM" id="CLU_076038_0_1_6"/>
<dbReference type="SUPFAM" id="SSF53254">
    <property type="entry name" value="Phosphoglycerate mutase-like"/>
    <property type="match status" value="1"/>
</dbReference>
<dbReference type="AlphaFoldDB" id="W0DSZ0"/>
<evidence type="ECO:0008006" key="4">
    <source>
        <dbReference type="Google" id="ProtNLM"/>
    </source>
</evidence>
<name>W0DSZ0_9GAMM</name>
<accession>W0DSZ0</accession>
<feature type="signal peptide" evidence="1">
    <location>
        <begin position="1"/>
        <end position="21"/>
    </location>
</feature>
<evidence type="ECO:0000256" key="1">
    <source>
        <dbReference type="SAM" id="SignalP"/>
    </source>
</evidence>
<dbReference type="Pfam" id="PF00300">
    <property type="entry name" value="His_Phos_1"/>
    <property type="match status" value="1"/>
</dbReference>
<dbReference type="OrthoDB" id="8685508at2"/>
<dbReference type="InterPro" id="IPR029033">
    <property type="entry name" value="His_PPase_superfam"/>
</dbReference>
<dbReference type="InParanoid" id="W0DSZ0"/>
<evidence type="ECO:0000313" key="3">
    <source>
        <dbReference type="Proteomes" id="UP000005380"/>
    </source>
</evidence>
<evidence type="ECO:0000313" key="2">
    <source>
        <dbReference type="EMBL" id="AHF01705.1"/>
    </source>
</evidence>
<dbReference type="KEGG" id="tao:THIAE_07990"/>
<dbReference type="Gene3D" id="3.40.50.1240">
    <property type="entry name" value="Phosphoglycerate mutase-like"/>
    <property type="match status" value="1"/>
</dbReference>
<dbReference type="RefSeq" id="WP_006460685.1">
    <property type="nucleotide sequence ID" value="NZ_CP007030.1"/>
</dbReference>
<dbReference type="CDD" id="cd07040">
    <property type="entry name" value="HP"/>
    <property type="match status" value="1"/>
</dbReference>
<reference evidence="2 3" key="1">
    <citation type="submission" date="2013-12" db="EMBL/GenBank/DDBJ databases">
        <authorList>
            <consortium name="DOE Joint Genome Institute"/>
            <person name="Kappler U."/>
            <person name="Huntemann M."/>
            <person name="Han J."/>
            <person name="Chen A."/>
            <person name="Kyrpides N."/>
            <person name="Mavromatis K."/>
            <person name="Markowitz V."/>
            <person name="Palaniappan K."/>
            <person name="Ivanova N."/>
            <person name="Schaumberg A."/>
            <person name="Pati A."/>
            <person name="Liolios K."/>
            <person name="Nordberg H.P."/>
            <person name="Cantor M.N."/>
            <person name="Hua S.X."/>
            <person name="Woyke T."/>
        </authorList>
    </citation>
    <scope>NUCLEOTIDE SEQUENCE [LARGE SCALE GENOMIC DNA]</scope>
    <source>
        <strain evidence="3">AL2</strain>
    </source>
</reference>
<dbReference type="Proteomes" id="UP000005380">
    <property type="component" value="Chromosome"/>
</dbReference>
<proteinExistence type="predicted"/>
<sequence length="213" mass="23382">MKKVIQLLVLSIGLIFFPAHADDEFKDIVTATPALIEQLRQGGYVIYMRHGKTDTSIPDQVPIDLSDCATQRPLTTEGKAELAQIGGFFKQLAIPYNAVLASPLCRAVETAKIVFDPSRVDVEINLQYTAALTTAQKQPIIQTTFELLSKPVAAGTNRVLVAHGPNLVEMMKYFPPEGSLVFFRPLDASGFEYIGTITPDDWPALLTQMGFTP</sequence>
<keyword evidence="1" id="KW-0732">Signal</keyword>
<organism evidence="2 3">
    <name type="scientific">Thiomicrospira aerophila AL3</name>
    <dbReference type="NCBI Taxonomy" id="717772"/>
    <lineage>
        <taxon>Bacteria</taxon>
        <taxon>Pseudomonadati</taxon>
        <taxon>Pseudomonadota</taxon>
        <taxon>Gammaproteobacteria</taxon>
        <taxon>Thiotrichales</taxon>
        <taxon>Piscirickettsiaceae</taxon>
        <taxon>Thiomicrospira</taxon>
    </lineage>
</organism>
<dbReference type="EMBL" id="CP007030">
    <property type="protein sequence ID" value="AHF01705.1"/>
    <property type="molecule type" value="Genomic_DNA"/>
</dbReference>
<dbReference type="STRING" id="717772.THIAE_07990"/>